<accession>A0ABY8APG5</accession>
<dbReference type="EMBL" id="CP119078">
    <property type="protein sequence ID" value="WED42418.1"/>
    <property type="molecule type" value="Genomic_DNA"/>
</dbReference>
<dbReference type="InterPro" id="IPR013538">
    <property type="entry name" value="ASHA1/2-like_C"/>
</dbReference>
<sequence length="148" mass="17527">MNNTIEKSIELKAPLNKVWDALTDYRKFGQWFRVNVETPFIEGKIAHGSITYPGYEHIIWQVVIQKLEPQHYFSFTWHPFAVDMERDYSNETPTLVEFRLQEISKGTLLTVTESGFEKLPKDRFMEAFRMNNEGWDEQLKNISNYVSN</sequence>
<dbReference type="Proteomes" id="UP001222087">
    <property type="component" value="Chromosome"/>
</dbReference>
<evidence type="ECO:0000256" key="1">
    <source>
        <dbReference type="ARBA" id="ARBA00006817"/>
    </source>
</evidence>
<dbReference type="InterPro" id="IPR023393">
    <property type="entry name" value="START-like_dom_sf"/>
</dbReference>
<dbReference type="CDD" id="cd08898">
    <property type="entry name" value="SRPBCC_CalC_Aha1-like_5"/>
    <property type="match status" value="1"/>
</dbReference>
<gene>
    <name evidence="3" type="ORF">PXX05_10885</name>
</gene>
<proteinExistence type="inferred from homology"/>
<dbReference type="RefSeq" id="WP_275088241.1">
    <property type="nucleotide sequence ID" value="NZ_CP119078.1"/>
</dbReference>
<name>A0ABY8APG5_9GAMM</name>
<evidence type="ECO:0000313" key="4">
    <source>
        <dbReference type="Proteomes" id="UP001222087"/>
    </source>
</evidence>
<dbReference type="Pfam" id="PF08327">
    <property type="entry name" value="AHSA1"/>
    <property type="match status" value="1"/>
</dbReference>
<keyword evidence="4" id="KW-1185">Reference proteome</keyword>
<feature type="domain" description="Activator of Hsp90 ATPase homologue 1/2-like C-terminal" evidence="2">
    <location>
        <begin position="12"/>
        <end position="146"/>
    </location>
</feature>
<evidence type="ECO:0000259" key="2">
    <source>
        <dbReference type="Pfam" id="PF08327"/>
    </source>
</evidence>
<reference evidence="3 4" key="1">
    <citation type="submission" date="2023-02" db="EMBL/GenBank/DDBJ databases">
        <title>Genome Sequence of L. cardiaca H63T.</title>
        <authorList>
            <person name="Lopez A.E."/>
            <person name="Cianciotto N.P."/>
        </authorList>
    </citation>
    <scope>NUCLEOTIDE SEQUENCE [LARGE SCALE GENOMIC DNA]</scope>
    <source>
        <strain evidence="3 4">H63</strain>
    </source>
</reference>
<organism evidence="3 4">
    <name type="scientific">Legionella cardiaca</name>
    <dbReference type="NCBI Taxonomy" id="1071983"/>
    <lineage>
        <taxon>Bacteria</taxon>
        <taxon>Pseudomonadati</taxon>
        <taxon>Pseudomonadota</taxon>
        <taxon>Gammaproteobacteria</taxon>
        <taxon>Legionellales</taxon>
        <taxon>Legionellaceae</taxon>
        <taxon>Legionella</taxon>
    </lineage>
</organism>
<protein>
    <submittedName>
        <fullName evidence="3">SRPBCC family protein</fullName>
    </submittedName>
</protein>
<evidence type="ECO:0000313" key="3">
    <source>
        <dbReference type="EMBL" id="WED42418.1"/>
    </source>
</evidence>
<dbReference type="Gene3D" id="3.30.530.20">
    <property type="match status" value="1"/>
</dbReference>
<comment type="similarity">
    <text evidence="1">Belongs to the AHA1 family.</text>
</comment>
<dbReference type="SUPFAM" id="SSF55961">
    <property type="entry name" value="Bet v1-like"/>
    <property type="match status" value="1"/>
</dbReference>